<dbReference type="EMBL" id="JASJOT010000025">
    <property type="protein sequence ID" value="MDJ1496776.1"/>
    <property type="molecule type" value="Genomic_DNA"/>
</dbReference>
<reference evidence="9 10" key="1">
    <citation type="submission" date="2023-05" db="EMBL/GenBank/DDBJ databases">
        <authorList>
            <person name="Zhang X."/>
        </authorList>
    </citation>
    <scope>NUCLEOTIDE SEQUENCE [LARGE SCALE GENOMIC DNA]</scope>
    <source>
        <strain evidence="9 10">DM2B3-1</strain>
    </source>
</reference>
<dbReference type="Pfam" id="PF02687">
    <property type="entry name" value="FtsX"/>
    <property type="match status" value="2"/>
</dbReference>
<organism evidence="9 10">
    <name type="scientific">Xanthocytophaga flava</name>
    <dbReference type="NCBI Taxonomy" id="3048013"/>
    <lineage>
        <taxon>Bacteria</taxon>
        <taxon>Pseudomonadati</taxon>
        <taxon>Bacteroidota</taxon>
        <taxon>Cytophagia</taxon>
        <taxon>Cytophagales</taxon>
        <taxon>Rhodocytophagaceae</taxon>
        <taxon>Xanthocytophaga</taxon>
    </lineage>
</organism>
<evidence type="ECO:0000256" key="2">
    <source>
        <dbReference type="ARBA" id="ARBA00022475"/>
    </source>
</evidence>
<keyword evidence="2" id="KW-1003">Cell membrane</keyword>
<keyword evidence="4 6" id="KW-1133">Transmembrane helix</keyword>
<accession>A0ABT7CTE5</accession>
<dbReference type="NCBIfam" id="NF038404">
    <property type="entry name" value="perm_prefix_2"/>
    <property type="match status" value="1"/>
</dbReference>
<evidence type="ECO:0000256" key="4">
    <source>
        <dbReference type="ARBA" id="ARBA00022989"/>
    </source>
</evidence>
<comment type="caution">
    <text evidence="9">The sequence shown here is derived from an EMBL/GenBank/DDBJ whole genome shotgun (WGS) entry which is preliminary data.</text>
</comment>
<feature type="domain" description="ABC3 transporter permease C-terminal" evidence="7">
    <location>
        <begin position="381"/>
        <end position="496"/>
    </location>
</feature>
<dbReference type="InterPro" id="IPR047699">
    <property type="entry name" value="Permease_put_prefix"/>
</dbReference>
<feature type="transmembrane region" description="Helical" evidence="6">
    <location>
        <begin position="431"/>
        <end position="452"/>
    </location>
</feature>
<keyword evidence="5 6" id="KW-0472">Membrane</keyword>
<gene>
    <name evidence="9" type="ORF">QNI19_27830</name>
</gene>
<dbReference type="Pfam" id="PF12704">
    <property type="entry name" value="MacB_PCD"/>
    <property type="match status" value="2"/>
</dbReference>
<feature type="transmembrane region" description="Helical" evidence="6">
    <location>
        <begin position="109"/>
        <end position="130"/>
    </location>
</feature>
<feature type="transmembrane region" description="Helical" evidence="6">
    <location>
        <begin position="851"/>
        <end position="874"/>
    </location>
</feature>
<evidence type="ECO:0000256" key="1">
    <source>
        <dbReference type="ARBA" id="ARBA00004651"/>
    </source>
</evidence>
<feature type="domain" description="ABC3 transporter permease C-terminal" evidence="7">
    <location>
        <begin position="768"/>
        <end position="881"/>
    </location>
</feature>
<dbReference type="RefSeq" id="WP_314001830.1">
    <property type="nucleotide sequence ID" value="NZ_JASJOR010000021.1"/>
</dbReference>
<dbReference type="PANTHER" id="PTHR30572">
    <property type="entry name" value="MEMBRANE COMPONENT OF TRANSPORTER-RELATED"/>
    <property type="match status" value="1"/>
</dbReference>
<dbReference type="InterPro" id="IPR025857">
    <property type="entry name" value="MacB_PCD"/>
</dbReference>
<dbReference type="PANTHER" id="PTHR30572:SF18">
    <property type="entry name" value="ABC-TYPE MACROLIDE FAMILY EXPORT SYSTEM PERMEASE COMPONENT 2"/>
    <property type="match status" value="1"/>
</dbReference>
<feature type="domain" description="MacB-like periplasmic core" evidence="8">
    <location>
        <begin position="108"/>
        <end position="329"/>
    </location>
</feature>
<evidence type="ECO:0000259" key="7">
    <source>
        <dbReference type="Pfam" id="PF02687"/>
    </source>
</evidence>
<sequence length="888" mass="100274">MENIPQPPKWVDRIVKWRLSDSDYEDMLGDLHELYEIWVAEMGVRNARFQYLRQAMGFIRPLPVRTQKQLPELPPSPIHTSFNPNPMNMLRNYFKVTFRNLTRNKGYSFINIGGLAIGMAVAMLIGLWVYDEISFNSYHKNHHSIARVLRNGTANGETFTVSYLPYALGEELKTKYGANFKQVLMAWAVQDHILSLGDKVLSQKGEFIDASAPEVFSLKMLKGNYNGLKDPHSIFLSESFAKALFGGQDPMGKVLQIKNYSLMDVKVTGVYKDLPHNSHFAGVQFFAPWDLFVSANSWMTTQGFKNNFLDIYVQLAPHTTFEKASLSIKDAILNNIRDDKEHVSFNPQIFLHPMDKWHLYSEWKNGANIGGMIQYVWLFGIIGVFVLVLACINFMNLSTARSEKRAKEVGIRKAIGSERTQLIWQFFSESFLVVVLAFVICLGLASIAIGFFNDLADKQIVMPWRNTWFWLISLIFILFTGLIAGSYPALYLSSFHPVKVLKGTFRVGRFASIPRKVLVVAQFTVSITLVIGTLIVYQQIQYAKNRPVGYKRDGLLMVQMKTAEFYTKYDAIKDELKRTGVVAEMAQSSSPVTNIWSSNGGFSWQGKDPFLQTDFATLTVAPAYGKTVGWQFVAGRDFSQELASDSTGFVINEAALKFMGLKQPIGEVVTWAPSSSEAKNYRIIGVIKDMVMVSPFDQAVPTVFYLDGNLNWINIRFTPHANTSEALSKIEAVFKKLIPSAPFNYTFADQEYALKFAVEEQIGTLASVFASLAIFISCLGLFGLASFVAEQRTKEIGIRKVLGATIVSLWQLLSREFVWLVLIAFAIATPLAWYFLNDWLAKYQYHTRISWWIFAVTGMGALLITLLTVSFQAIKAALINPVKSLRNE</sequence>
<feature type="transmembrane region" description="Helical" evidence="6">
    <location>
        <begin position="468"/>
        <end position="492"/>
    </location>
</feature>
<dbReference type="InterPro" id="IPR003838">
    <property type="entry name" value="ABC3_permease_C"/>
</dbReference>
<feature type="domain" description="MacB-like periplasmic core" evidence="8">
    <location>
        <begin position="524"/>
        <end position="732"/>
    </location>
</feature>
<dbReference type="Proteomes" id="UP001228581">
    <property type="component" value="Unassembled WGS sequence"/>
</dbReference>
<name>A0ABT7CTE5_9BACT</name>
<proteinExistence type="predicted"/>
<feature type="transmembrane region" description="Helical" evidence="6">
    <location>
        <begin position="513"/>
        <end position="537"/>
    </location>
</feature>
<protein>
    <submittedName>
        <fullName evidence="9">ABC transporter permease</fullName>
    </submittedName>
</protein>
<dbReference type="InterPro" id="IPR050250">
    <property type="entry name" value="Macrolide_Exporter_MacB"/>
</dbReference>
<evidence type="ECO:0000313" key="9">
    <source>
        <dbReference type="EMBL" id="MDJ1496776.1"/>
    </source>
</evidence>
<keyword evidence="10" id="KW-1185">Reference proteome</keyword>
<keyword evidence="3 6" id="KW-0812">Transmembrane</keyword>
<evidence type="ECO:0000256" key="6">
    <source>
        <dbReference type="SAM" id="Phobius"/>
    </source>
</evidence>
<comment type="subcellular location">
    <subcellularLocation>
        <location evidence="1">Cell membrane</location>
        <topology evidence="1">Multi-pass membrane protein</topology>
    </subcellularLocation>
</comment>
<feature type="transmembrane region" description="Helical" evidence="6">
    <location>
        <begin position="375"/>
        <end position="397"/>
    </location>
</feature>
<evidence type="ECO:0000256" key="5">
    <source>
        <dbReference type="ARBA" id="ARBA00023136"/>
    </source>
</evidence>
<evidence type="ECO:0000259" key="8">
    <source>
        <dbReference type="Pfam" id="PF12704"/>
    </source>
</evidence>
<evidence type="ECO:0000313" key="10">
    <source>
        <dbReference type="Proteomes" id="UP001228581"/>
    </source>
</evidence>
<evidence type="ECO:0000256" key="3">
    <source>
        <dbReference type="ARBA" id="ARBA00022692"/>
    </source>
</evidence>
<feature type="transmembrane region" description="Helical" evidence="6">
    <location>
        <begin position="817"/>
        <end position="836"/>
    </location>
</feature>
<feature type="transmembrane region" description="Helical" evidence="6">
    <location>
        <begin position="765"/>
        <end position="789"/>
    </location>
</feature>